<proteinExistence type="predicted"/>
<dbReference type="InterPro" id="IPR051162">
    <property type="entry name" value="T4SS_component"/>
</dbReference>
<dbReference type="InterPro" id="IPR027417">
    <property type="entry name" value="P-loop_NTPase"/>
</dbReference>
<accession>A0A849C5B7</accession>
<keyword evidence="2" id="KW-1185">Reference proteome</keyword>
<comment type="caution">
    <text evidence="1">The sequence shown here is derived from an EMBL/GenBank/DDBJ whole genome shotgun (WGS) entry which is preliminary data.</text>
</comment>
<dbReference type="EMBL" id="JABELX010000004">
    <property type="protein sequence ID" value="NNH71007.1"/>
    <property type="molecule type" value="Genomic_DNA"/>
</dbReference>
<dbReference type="SUPFAM" id="SSF52540">
    <property type="entry name" value="P-loop containing nucleoside triphosphate hydrolases"/>
    <property type="match status" value="1"/>
</dbReference>
<gene>
    <name evidence="1" type="ORF">HLB23_14230</name>
</gene>
<dbReference type="RefSeq" id="WP_067523147.1">
    <property type="nucleotide sequence ID" value="NZ_JABELX010000004.1"/>
</dbReference>
<protein>
    <submittedName>
        <fullName evidence="1">ATP-binding protein</fullName>
    </submittedName>
</protein>
<dbReference type="AlphaFoldDB" id="A0A849C5B7"/>
<keyword evidence="1" id="KW-0547">Nucleotide-binding</keyword>
<reference evidence="1 2" key="1">
    <citation type="submission" date="2020-05" db="EMBL/GenBank/DDBJ databases">
        <title>MicrobeNet Type strains.</title>
        <authorList>
            <person name="Nicholson A.C."/>
        </authorList>
    </citation>
    <scope>NUCLEOTIDE SEQUENCE [LARGE SCALE GENOMIC DNA]</scope>
    <source>
        <strain evidence="1 2">JCM 3224</strain>
    </source>
</reference>
<keyword evidence="1" id="KW-0067">ATP-binding</keyword>
<dbReference type="PANTHER" id="PTHR30121:SF11">
    <property type="entry name" value="AAA+ ATPASE DOMAIN-CONTAINING PROTEIN"/>
    <property type="match status" value="1"/>
</dbReference>
<evidence type="ECO:0000313" key="2">
    <source>
        <dbReference type="Proteomes" id="UP000586827"/>
    </source>
</evidence>
<sequence>MAGHVIVESDHEVWAWTAVQITAAYDLTRRADFQRLDPEQRLAAAIADQTPFIDRLLAEPDRAVMALRWIQAERGRLSLWLIGRVQGTDHADAIERADQLSTRMSILPTMIASEQVTTTEETHRALDPFPIAPDGIAQIVKRVRAHRSIRSDAGVSNYLAVEPFSRRAVDWAALMTVLRDAPHPVALTIALAPCAVPHTLRASLEHEAMRYRRLREPVELPTDLGGTVRHPADPSAAVLAPIFDDALHRYTHRVFRYSVTIAAPVRLDDTLAEAVGRTISPRPANSDTSRHDDATIAAGYTITRPTSPELAMLTRAHAAIEVTAPRLPELHGLLEQDRTRDRHPLVLLHGLVDTTEATSLFRFPTALDGTLPGFEVRAAPDSERVIARQLGPSLLLGYQGETRHPHSAVHLSIADLPRHGFIVGTPGSGKTNTALHLCRQLWQDHRTPFLVMEPVNSAMNDYRWLMTQPGFEELLILTVGDETVAPLRLNPFQVPHGVTVGAHTSNLLACFEAALGLWDPLPFIYRRAITLTYRRHNLHPGERSTPELDGTWPVLSEFVAALSDVTNDLGYSGEIGHNIDAASRLRAESLAEGSCGSTLDCRNSFPLAPLLARPVIVELAAIGDNAKEQALVTLLLLNAVRSYRRNAPGAAAQTHVMLIEEAHRIFPRSTPSGGDMKEANAQALAAERIAQGLAEDRKYRQSYILIDQQVGKVSEDAYKITNLKLMHRTAADEDRKLLGSTMSMEPNQIDLAAALKPFTAIASHNLLDRAVTLTVPDVRGDDAAARGVADAPLADNLQVRERHAELLTSAIEFAEAMAPFPECDGCHTRCLFRQHAASLTASKDTAAGLLNEATSTGWTGLTHKLIMLAGPTPLDVASKSADEDFRVCVLIHAIHRAHPTHGTSLTTRARAIEWARIVRNNLADVP</sequence>
<dbReference type="Proteomes" id="UP000586827">
    <property type="component" value="Unassembled WGS sequence"/>
</dbReference>
<organism evidence="1 2">
    <name type="scientific">Nocardia uniformis</name>
    <dbReference type="NCBI Taxonomy" id="53432"/>
    <lineage>
        <taxon>Bacteria</taxon>
        <taxon>Bacillati</taxon>
        <taxon>Actinomycetota</taxon>
        <taxon>Actinomycetes</taxon>
        <taxon>Mycobacteriales</taxon>
        <taxon>Nocardiaceae</taxon>
        <taxon>Nocardia</taxon>
    </lineage>
</organism>
<name>A0A849C5B7_9NOCA</name>
<evidence type="ECO:0000313" key="1">
    <source>
        <dbReference type="EMBL" id="NNH71007.1"/>
    </source>
</evidence>
<dbReference type="PANTHER" id="PTHR30121">
    <property type="entry name" value="UNCHARACTERIZED PROTEIN YJGR-RELATED"/>
    <property type="match status" value="1"/>
</dbReference>
<dbReference type="GO" id="GO:0005524">
    <property type="term" value="F:ATP binding"/>
    <property type="evidence" value="ECO:0007669"/>
    <property type="project" value="UniProtKB-KW"/>
</dbReference>
<dbReference type="Gene3D" id="3.40.50.300">
    <property type="entry name" value="P-loop containing nucleotide triphosphate hydrolases"/>
    <property type="match status" value="2"/>
</dbReference>